<sequence>MTSFLGNLIRINMDELPFCDHLPPLGLLPNLQELRLKGMPKIQRIDRDFCGSDRSSSALFFPRLTRFVLNGMRNLEEWATKVPGTSDQCGQEEFMFPQLVKLTIWNCPKLKLNPCPPRAAEWDINNSDQVIASSYDIKSGDELATMLQVLLCKVPPNGWKLLRHLPRIQNLAIVSCHGMEALPEIIRSLSSLQSLTVSKCSGLKHLPEWLGEITSLEKLMVVSCPMEFLPGSLRRLSFLRSLSLSCCDSLAALPGWLGDLNSLEKMTIEGCNSLKSLPRLPKLKDLLIKYNGELEKWCQADVNKAKFAQIKRQSFWLESARGSKSFMLPARSLAILWAHDDTYWRLLSIPESRFAVSMQLLVVWWLVIEGSVPVEALTTDTCYDVYLVYKLADEHDGLRWGDSYVHINGVDLPGAVVSFVDEDAVRVDGVAYPVTRSEGWLELRLGEFYNKHGDHEVKVGVTERTNTYAKKGLIIEGIEIRAKSLATS</sequence>
<organism evidence="1">
    <name type="scientific">Arundo donax</name>
    <name type="common">Giant reed</name>
    <name type="synonym">Donax arundinaceus</name>
    <dbReference type="NCBI Taxonomy" id="35708"/>
    <lineage>
        <taxon>Eukaryota</taxon>
        <taxon>Viridiplantae</taxon>
        <taxon>Streptophyta</taxon>
        <taxon>Embryophyta</taxon>
        <taxon>Tracheophyta</taxon>
        <taxon>Spermatophyta</taxon>
        <taxon>Magnoliopsida</taxon>
        <taxon>Liliopsida</taxon>
        <taxon>Poales</taxon>
        <taxon>Poaceae</taxon>
        <taxon>PACMAD clade</taxon>
        <taxon>Arundinoideae</taxon>
        <taxon>Arundineae</taxon>
        <taxon>Arundo</taxon>
    </lineage>
</organism>
<dbReference type="EMBL" id="GBRH01248269">
    <property type="protein sequence ID" value="JAD49626.1"/>
    <property type="molecule type" value="Transcribed_RNA"/>
</dbReference>
<dbReference type="Gene3D" id="3.80.10.10">
    <property type="entry name" value="Ribonuclease Inhibitor"/>
    <property type="match status" value="3"/>
</dbReference>
<proteinExistence type="predicted"/>
<dbReference type="PANTHER" id="PTHR32278:SF111">
    <property type="entry name" value="F-BOX PROTEIN PP2-B12-RELATED"/>
    <property type="match status" value="1"/>
</dbReference>
<protein>
    <submittedName>
        <fullName evidence="1">Uncharacterized protein</fullName>
    </submittedName>
</protein>
<dbReference type="SUPFAM" id="SSF52047">
    <property type="entry name" value="RNI-like"/>
    <property type="match status" value="1"/>
</dbReference>
<dbReference type="AlphaFoldDB" id="A0A0A9AET9"/>
<dbReference type="PANTHER" id="PTHR32278">
    <property type="entry name" value="F-BOX DOMAIN-CONTAINING PROTEIN"/>
    <property type="match status" value="1"/>
</dbReference>
<accession>A0A0A9AET9</accession>
<reference evidence="1" key="2">
    <citation type="journal article" date="2015" name="Data Brief">
        <title>Shoot transcriptome of the giant reed, Arundo donax.</title>
        <authorList>
            <person name="Barrero R.A."/>
            <person name="Guerrero F.D."/>
            <person name="Moolhuijzen P."/>
            <person name="Goolsby J.A."/>
            <person name="Tidwell J."/>
            <person name="Bellgard S.E."/>
            <person name="Bellgard M.I."/>
        </authorList>
    </citation>
    <scope>NUCLEOTIDE SEQUENCE</scope>
    <source>
        <tissue evidence="1">Shoot tissue taken approximately 20 cm above the soil surface</tissue>
    </source>
</reference>
<dbReference type="InterPro" id="IPR032675">
    <property type="entry name" value="LRR_dom_sf"/>
</dbReference>
<evidence type="ECO:0000313" key="1">
    <source>
        <dbReference type="EMBL" id="JAD49626.1"/>
    </source>
</evidence>
<dbReference type="InterPro" id="IPR025886">
    <property type="entry name" value="PP2-like"/>
</dbReference>
<reference evidence="1" key="1">
    <citation type="submission" date="2014-09" db="EMBL/GenBank/DDBJ databases">
        <authorList>
            <person name="Magalhaes I.L.F."/>
            <person name="Oliveira U."/>
            <person name="Santos F.R."/>
            <person name="Vidigal T.H.D.A."/>
            <person name="Brescovit A.D."/>
            <person name="Santos A.J."/>
        </authorList>
    </citation>
    <scope>NUCLEOTIDE SEQUENCE</scope>
    <source>
        <tissue evidence="1">Shoot tissue taken approximately 20 cm above the soil surface</tissue>
    </source>
</reference>
<dbReference type="Pfam" id="PF14299">
    <property type="entry name" value="PP2"/>
    <property type="match status" value="1"/>
</dbReference>
<name>A0A0A9AET9_ARUDO</name>